<evidence type="ECO:0000256" key="2">
    <source>
        <dbReference type="ARBA" id="ARBA00022475"/>
    </source>
</evidence>
<gene>
    <name evidence="8" type="ORF">Q0590_05220</name>
</gene>
<feature type="transmembrane region" description="Helical" evidence="6">
    <location>
        <begin position="277"/>
        <end position="300"/>
    </location>
</feature>
<dbReference type="Gene3D" id="3.90.550.10">
    <property type="entry name" value="Spore Coat Polysaccharide Biosynthesis Protein SpsA, Chain A"/>
    <property type="match status" value="1"/>
</dbReference>
<dbReference type="PANTHER" id="PTHR43646:SF2">
    <property type="entry name" value="GLYCOSYLTRANSFERASE 2-LIKE DOMAIN-CONTAINING PROTEIN"/>
    <property type="match status" value="1"/>
</dbReference>
<evidence type="ECO:0000256" key="6">
    <source>
        <dbReference type="SAM" id="Phobius"/>
    </source>
</evidence>
<comment type="caution">
    <text evidence="8">The sequence shown here is derived from an EMBL/GenBank/DDBJ whole genome shotgun (WGS) entry which is preliminary data.</text>
</comment>
<evidence type="ECO:0000313" key="9">
    <source>
        <dbReference type="Proteomes" id="UP001168528"/>
    </source>
</evidence>
<feature type="domain" description="Glycosyltransferase 2-like" evidence="7">
    <location>
        <begin position="42"/>
        <end position="155"/>
    </location>
</feature>
<accession>A0ABT8R0M3</accession>
<reference evidence="8" key="1">
    <citation type="submission" date="2023-07" db="EMBL/GenBank/DDBJ databases">
        <title>The genome sequence of Rhodocytophaga aerolata KACC 12507.</title>
        <authorList>
            <person name="Zhang X."/>
        </authorList>
    </citation>
    <scope>NUCLEOTIDE SEQUENCE</scope>
    <source>
        <strain evidence="8">KACC 12507</strain>
    </source>
</reference>
<dbReference type="SUPFAM" id="SSF53448">
    <property type="entry name" value="Nucleotide-diphospho-sugar transferases"/>
    <property type="match status" value="1"/>
</dbReference>
<protein>
    <submittedName>
        <fullName evidence="8">Glycosyltransferase family 2 protein</fullName>
    </submittedName>
</protein>
<evidence type="ECO:0000313" key="8">
    <source>
        <dbReference type="EMBL" id="MDO1445637.1"/>
    </source>
</evidence>
<keyword evidence="4" id="KW-0808">Transferase</keyword>
<organism evidence="8 9">
    <name type="scientific">Rhodocytophaga aerolata</name>
    <dbReference type="NCBI Taxonomy" id="455078"/>
    <lineage>
        <taxon>Bacteria</taxon>
        <taxon>Pseudomonadati</taxon>
        <taxon>Bacteroidota</taxon>
        <taxon>Cytophagia</taxon>
        <taxon>Cytophagales</taxon>
        <taxon>Rhodocytophagaceae</taxon>
        <taxon>Rhodocytophaga</taxon>
    </lineage>
</organism>
<keyword evidence="9" id="KW-1185">Reference proteome</keyword>
<dbReference type="EMBL" id="JAUKPO010000002">
    <property type="protein sequence ID" value="MDO1445637.1"/>
    <property type="molecule type" value="Genomic_DNA"/>
</dbReference>
<dbReference type="PANTHER" id="PTHR43646">
    <property type="entry name" value="GLYCOSYLTRANSFERASE"/>
    <property type="match status" value="1"/>
</dbReference>
<dbReference type="InterPro" id="IPR001173">
    <property type="entry name" value="Glyco_trans_2-like"/>
</dbReference>
<evidence type="ECO:0000256" key="5">
    <source>
        <dbReference type="ARBA" id="ARBA00023136"/>
    </source>
</evidence>
<dbReference type="CDD" id="cd00761">
    <property type="entry name" value="Glyco_tranf_GTA_type"/>
    <property type="match status" value="1"/>
</dbReference>
<sequence>MEILALITYSFLLLRFGITLINFLSRPLLPVKQQTSYSDKVSILVPARNEAATLPLLLASIDKQMHSNYELLILNDFSTDSTADIVSAYAAVNDRCRLLTGEELPEGWLGKNWACHQLASRASGQYLLFIDADVQLQPDFIASALYQMKSKNLALLSVFNDQIMHSLGEKLVVPLMHYLLLTLLPLRLVYGTKDARVAAASGQCMLFDAAQYQTYLFHQEQRDEVAEDIQIMCSVKSKGLKGNALLANGLIRCRMYQSYTESIAGFSKNLIAGFNKSALLCTLVIFLCTASFGAFLYPLSFVEVLSQTGKQLFFLSVIVYSIGIRIMVSVLSNQPIVANVVLHPLQMLSFFILLCTALYKHLTNTNRWKGRVVLTR</sequence>
<evidence type="ECO:0000256" key="4">
    <source>
        <dbReference type="ARBA" id="ARBA00022679"/>
    </source>
</evidence>
<proteinExistence type="predicted"/>
<dbReference type="InterPro" id="IPR029044">
    <property type="entry name" value="Nucleotide-diphossugar_trans"/>
</dbReference>
<name>A0ABT8R0M3_9BACT</name>
<evidence type="ECO:0000259" key="7">
    <source>
        <dbReference type="Pfam" id="PF00535"/>
    </source>
</evidence>
<comment type="subcellular location">
    <subcellularLocation>
        <location evidence="1">Cell membrane</location>
    </subcellularLocation>
</comment>
<keyword evidence="3" id="KW-0328">Glycosyltransferase</keyword>
<dbReference type="Proteomes" id="UP001168528">
    <property type="component" value="Unassembled WGS sequence"/>
</dbReference>
<evidence type="ECO:0000256" key="1">
    <source>
        <dbReference type="ARBA" id="ARBA00004236"/>
    </source>
</evidence>
<dbReference type="RefSeq" id="WP_302036439.1">
    <property type="nucleotide sequence ID" value="NZ_JAUKPO010000002.1"/>
</dbReference>
<keyword evidence="6" id="KW-1133">Transmembrane helix</keyword>
<dbReference type="Pfam" id="PF00535">
    <property type="entry name" value="Glycos_transf_2"/>
    <property type="match status" value="1"/>
</dbReference>
<feature type="transmembrane region" description="Helical" evidence="6">
    <location>
        <begin position="336"/>
        <end position="359"/>
    </location>
</feature>
<keyword evidence="5 6" id="KW-0472">Membrane</keyword>
<keyword evidence="6" id="KW-0812">Transmembrane</keyword>
<feature type="transmembrane region" description="Helical" evidence="6">
    <location>
        <begin position="312"/>
        <end position="330"/>
    </location>
</feature>
<keyword evidence="2" id="KW-1003">Cell membrane</keyword>
<evidence type="ECO:0000256" key="3">
    <source>
        <dbReference type="ARBA" id="ARBA00022676"/>
    </source>
</evidence>